<dbReference type="NCBIfam" id="NF006761">
    <property type="entry name" value="PRK09282.1"/>
    <property type="match status" value="1"/>
</dbReference>
<evidence type="ECO:0000259" key="19">
    <source>
        <dbReference type="PROSITE" id="PS50991"/>
    </source>
</evidence>
<dbReference type="SUPFAM" id="SSF51230">
    <property type="entry name" value="Single hybrid motif"/>
    <property type="match status" value="1"/>
</dbReference>
<dbReference type="RefSeq" id="WP_184454644.1">
    <property type="nucleotide sequence ID" value="NZ_JACIFV010000003.1"/>
</dbReference>
<evidence type="ECO:0000256" key="10">
    <source>
        <dbReference type="ARBA" id="ARBA00023268"/>
    </source>
</evidence>
<dbReference type="Gene3D" id="3.20.20.70">
    <property type="entry name" value="Aldolase class I"/>
    <property type="match status" value="1"/>
</dbReference>
<evidence type="ECO:0000256" key="5">
    <source>
        <dbReference type="ARBA" id="ARBA00022598"/>
    </source>
</evidence>
<dbReference type="Pfam" id="PF02436">
    <property type="entry name" value="PYC_OADA"/>
    <property type="match status" value="1"/>
</dbReference>
<feature type="binding site" evidence="13">
    <location>
        <position position="621"/>
    </location>
    <ligand>
        <name>substrate</name>
    </ligand>
</feature>
<dbReference type="NCBIfam" id="TIGR01235">
    <property type="entry name" value="pyruv_carbox"/>
    <property type="match status" value="1"/>
</dbReference>
<name>A0A7W6MG74_9HYPH</name>
<feature type="modified residue" description="N6-biotinyllysine" evidence="15">
    <location>
        <position position="1119"/>
    </location>
</feature>
<evidence type="ECO:0000256" key="6">
    <source>
        <dbReference type="ARBA" id="ARBA00022723"/>
    </source>
</evidence>
<dbReference type="InterPro" id="IPR011054">
    <property type="entry name" value="Rudment_hybrid_motif"/>
</dbReference>
<dbReference type="InterPro" id="IPR011053">
    <property type="entry name" value="Single_hybrid_motif"/>
</dbReference>
<dbReference type="InterPro" id="IPR005479">
    <property type="entry name" value="CPAse_ATP-bd"/>
</dbReference>
<keyword evidence="21" id="KW-1185">Reference proteome</keyword>
<gene>
    <name evidence="20" type="ORF">GGD53_001317</name>
</gene>
<feature type="domain" description="ATP-grasp" evidence="17">
    <location>
        <begin position="128"/>
        <end position="326"/>
    </location>
</feature>
<dbReference type="GO" id="GO:0006094">
    <property type="term" value="P:gluconeogenesis"/>
    <property type="evidence" value="ECO:0007669"/>
    <property type="project" value="UniProtKB-UniPathway"/>
</dbReference>
<dbReference type="GO" id="GO:0046872">
    <property type="term" value="F:metal ion binding"/>
    <property type="evidence" value="ECO:0007669"/>
    <property type="project" value="UniProtKB-KW"/>
</dbReference>
<dbReference type="SUPFAM" id="SSF56059">
    <property type="entry name" value="Glutathione synthetase ATP-binding domain-like"/>
    <property type="match status" value="1"/>
</dbReference>
<dbReference type="Proteomes" id="UP000524492">
    <property type="component" value="Unassembled WGS sequence"/>
</dbReference>
<evidence type="ECO:0000256" key="12">
    <source>
        <dbReference type="PIRSR" id="PIRSR001594-1"/>
    </source>
</evidence>
<feature type="binding site" evidence="13">
    <location>
        <position position="124"/>
    </location>
    <ligand>
        <name>ATP</name>
        <dbReference type="ChEBI" id="CHEBI:30616"/>
    </ligand>
</feature>
<evidence type="ECO:0000313" key="20">
    <source>
        <dbReference type="EMBL" id="MBB4191176.1"/>
    </source>
</evidence>
<dbReference type="PROSITE" id="PS00867">
    <property type="entry name" value="CPSASE_2"/>
    <property type="match status" value="1"/>
</dbReference>
<dbReference type="InterPro" id="IPR055268">
    <property type="entry name" value="PCB-like"/>
</dbReference>
<feature type="binding site" evidence="14">
    <location>
        <position position="749"/>
    </location>
    <ligand>
        <name>Mn(2+)</name>
        <dbReference type="ChEBI" id="CHEBI:29035"/>
    </ligand>
</feature>
<dbReference type="PROSITE" id="PS00188">
    <property type="entry name" value="BIOTIN"/>
    <property type="match status" value="1"/>
</dbReference>
<dbReference type="Pfam" id="PF02786">
    <property type="entry name" value="CPSase_L_D2"/>
    <property type="match status" value="1"/>
</dbReference>
<dbReference type="PROSITE" id="PS50991">
    <property type="entry name" value="PYR_CT"/>
    <property type="match status" value="1"/>
</dbReference>
<dbReference type="SUPFAM" id="SSF52440">
    <property type="entry name" value="PreATP-grasp domain"/>
    <property type="match status" value="1"/>
</dbReference>
<evidence type="ECO:0000256" key="14">
    <source>
        <dbReference type="PIRSR" id="PIRSR001594-3"/>
    </source>
</evidence>
<dbReference type="GO" id="GO:0005524">
    <property type="term" value="F:ATP binding"/>
    <property type="evidence" value="ECO:0007669"/>
    <property type="project" value="UniProtKB-UniRule"/>
</dbReference>
<evidence type="ECO:0000256" key="8">
    <source>
        <dbReference type="ARBA" id="ARBA00022840"/>
    </source>
</evidence>
<dbReference type="PROSITE" id="PS50975">
    <property type="entry name" value="ATP_GRASP"/>
    <property type="match status" value="1"/>
</dbReference>
<protein>
    <recommendedName>
        <fullName evidence="3 11">Pyruvate carboxylase</fullName>
        <ecNumber evidence="3 11">6.4.1.1</ecNumber>
    </recommendedName>
</protein>
<evidence type="ECO:0000259" key="16">
    <source>
        <dbReference type="PROSITE" id="PS50968"/>
    </source>
</evidence>
<dbReference type="AlphaFoldDB" id="A0A7W6MG74"/>
<keyword evidence="7 11" id="KW-0547">Nucleotide-binding</keyword>
<evidence type="ECO:0000256" key="4">
    <source>
        <dbReference type="ARBA" id="ARBA00022432"/>
    </source>
</evidence>
<dbReference type="Gene3D" id="3.10.600.10">
    <property type="entry name" value="pyruvate carboxylase f1077a mutant domain"/>
    <property type="match status" value="1"/>
</dbReference>
<feature type="binding site" evidence="14">
    <location>
        <position position="549"/>
    </location>
    <ligand>
        <name>Mn(2+)</name>
        <dbReference type="ChEBI" id="CHEBI:29035"/>
    </ligand>
</feature>
<evidence type="ECO:0000259" key="17">
    <source>
        <dbReference type="PROSITE" id="PS50975"/>
    </source>
</evidence>
<evidence type="ECO:0000256" key="1">
    <source>
        <dbReference type="ARBA" id="ARBA00001953"/>
    </source>
</evidence>
<dbReference type="CDD" id="cd06850">
    <property type="entry name" value="biotinyl_domain"/>
    <property type="match status" value="1"/>
</dbReference>
<comment type="pathway">
    <text evidence="2">Carbohydrate biosynthesis; gluconeogenesis.</text>
</comment>
<keyword evidence="10" id="KW-0511">Multifunctional enzyme</keyword>
<dbReference type="InterPro" id="IPR011764">
    <property type="entry name" value="Biotin_carboxylation_dom"/>
</dbReference>
<keyword evidence="9 11" id="KW-0092">Biotin</keyword>
<dbReference type="Gene3D" id="3.30.470.20">
    <property type="entry name" value="ATP-grasp fold, B domain"/>
    <property type="match status" value="1"/>
</dbReference>
<evidence type="ECO:0000256" key="11">
    <source>
        <dbReference type="PIRNR" id="PIRNR001594"/>
    </source>
</evidence>
<dbReference type="PANTHER" id="PTHR43778">
    <property type="entry name" value="PYRUVATE CARBOXYLASE"/>
    <property type="match status" value="1"/>
</dbReference>
<feature type="domain" description="Biotin carboxylation" evidence="18">
    <location>
        <begin position="2"/>
        <end position="462"/>
    </location>
</feature>
<dbReference type="PIRSF" id="PIRSF001594">
    <property type="entry name" value="Pyruv_carbox"/>
    <property type="match status" value="1"/>
</dbReference>
<comment type="cofactor">
    <cofactor evidence="1 11">
        <name>biotin</name>
        <dbReference type="ChEBI" id="CHEBI:57586"/>
    </cofactor>
</comment>
<dbReference type="FunFam" id="3.40.50.20:FF:000010">
    <property type="entry name" value="Propionyl-CoA carboxylase subunit alpha"/>
    <property type="match status" value="1"/>
</dbReference>
<evidence type="ECO:0000256" key="15">
    <source>
        <dbReference type="PIRSR" id="PIRSR001594-4"/>
    </source>
</evidence>
<feature type="binding site" evidence="13">
    <location>
        <position position="208"/>
    </location>
    <ligand>
        <name>ATP</name>
        <dbReference type="ChEBI" id="CHEBI:30616"/>
    </ligand>
</feature>
<dbReference type="Gene3D" id="2.40.50.100">
    <property type="match status" value="1"/>
</dbReference>
<feature type="binding site" evidence="14">
    <location>
        <position position="747"/>
    </location>
    <ligand>
        <name>Mn(2+)</name>
        <dbReference type="ChEBI" id="CHEBI:29035"/>
    </ligand>
</feature>
<dbReference type="CDD" id="cd07937">
    <property type="entry name" value="DRE_TIM_PC_TC_5S"/>
    <property type="match status" value="1"/>
</dbReference>
<dbReference type="InterPro" id="IPR013785">
    <property type="entry name" value="Aldolase_TIM"/>
</dbReference>
<dbReference type="GO" id="GO:0004736">
    <property type="term" value="F:pyruvate carboxylase activity"/>
    <property type="evidence" value="ECO:0007669"/>
    <property type="project" value="UniProtKB-EC"/>
</dbReference>
<dbReference type="InterPro" id="IPR000089">
    <property type="entry name" value="Biotin_lipoyl"/>
</dbReference>
<accession>A0A7W6MG74</accession>
<dbReference type="InterPro" id="IPR001882">
    <property type="entry name" value="Biotin_BS"/>
</dbReference>
<dbReference type="FunFam" id="2.40.50.100:FF:000003">
    <property type="entry name" value="Acetyl-CoA carboxylase biotin carboxyl carrier protein"/>
    <property type="match status" value="1"/>
</dbReference>
<evidence type="ECO:0000313" key="21">
    <source>
        <dbReference type="Proteomes" id="UP000524492"/>
    </source>
</evidence>
<dbReference type="EC" id="6.4.1.1" evidence="3 11"/>
<dbReference type="SMART" id="SM00878">
    <property type="entry name" value="Biotin_carb_C"/>
    <property type="match status" value="1"/>
</dbReference>
<dbReference type="InterPro" id="IPR003379">
    <property type="entry name" value="Carboxylase_cons_dom"/>
</dbReference>
<reference evidence="20 21" key="1">
    <citation type="submission" date="2020-08" db="EMBL/GenBank/DDBJ databases">
        <title>Genomic Encyclopedia of Type Strains, Phase IV (KMG-V): Genome sequencing to study the core and pangenomes of soil and plant-associated prokaryotes.</title>
        <authorList>
            <person name="Whitman W."/>
        </authorList>
    </citation>
    <scope>NUCLEOTIDE SEQUENCE [LARGE SCALE GENOMIC DNA]</scope>
    <source>
        <strain evidence="20 21">SEMIA 4074</strain>
    </source>
</reference>
<dbReference type="SUPFAM" id="SSF51569">
    <property type="entry name" value="Aldolase"/>
    <property type="match status" value="1"/>
</dbReference>
<dbReference type="InterPro" id="IPR000891">
    <property type="entry name" value="PYR_CT"/>
</dbReference>
<keyword evidence="6 14" id="KW-0479">Metal-binding</keyword>
<dbReference type="PROSITE" id="PS50968">
    <property type="entry name" value="BIOTINYL_LIPOYL"/>
    <property type="match status" value="1"/>
</dbReference>
<evidence type="ECO:0000256" key="9">
    <source>
        <dbReference type="ARBA" id="ARBA00023267"/>
    </source>
</evidence>
<evidence type="ECO:0000256" key="7">
    <source>
        <dbReference type="ARBA" id="ARBA00022741"/>
    </source>
</evidence>
<comment type="catalytic activity">
    <reaction evidence="11">
        <text>hydrogencarbonate + pyruvate + ATP = oxaloacetate + ADP + phosphate + H(+)</text>
        <dbReference type="Rhea" id="RHEA:20844"/>
        <dbReference type="ChEBI" id="CHEBI:15361"/>
        <dbReference type="ChEBI" id="CHEBI:15378"/>
        <dbReference type="ChEBI" id="CHEBI:16452"/>
        <dbReference type="ChEBI" id="CHEBI:17544"/>
        <dbReference type="ChEBI" id="CHEBI:30616"/>
        <dbReference type="ChEBI" id="CHEBI:43474"/>
        <dbReference type="ChEBI" id="CHEBI:456216"/>
        <dbReference type="EC" id="6.4.1.1"/>
    </reaction>
</comment>
<dbReference type="PANTHER" id="PTHR43778:SF2">
    <property type="entry name" value="PYRUVATE CARBOXYLASE, MITOCHONDRIAL"/>
    <property type="match status" value="1"/>
</dbReference>
<feature type="domain" description="Pyruvate carboxyltransferase" evidence="19">
    <location>
        <begin position="540"/>
        <end position="808"/>
    </location>
</feature>
<evidence type="ECO:0000256" key="2">
    <source>
        <dbReference type="ARBA" id="ARBA00004742"/>
    </source>
</evidence>
<dbReference type="GO" id="GO:0005737">
    <property type="term" value="C:cytoplasm"/>
    <property type="evidence" value="ECO:0007669"/>
    <property type="project" value="TreeGrafter"/>
</dbReference>
<feature type="binding site" description="via carbamate group" evidence="14">
    <location>
        <position position="718"/>
    </location>
    <ligand>
        <name>Mn(2+)</name>
        <dbReference type="ChEBI" id="CHEBI:29035"/>
    </ligand>
</feature>
<keyword evidence="4" id="KW-0312">Gluconeogenesis</keyword>
<dbReference type="InterPro" id="IPR011761">
    <property type="entry name" value="ATP-grasp"/>
</dbReference>
<dbReference type="InterPro" id="IPR005930">
    <property type="entry name" value="Pyruv_COase"/>
</dbReference>
<dbReference type="InterPro" id="IPR005482">
    <property type="entry name" value="Biotin_COase_C"/>
</dbReference>
<dbReference type="Pfam" id="PF02785">
    <property type="entry name" value="Biotin_carb_C"/>
    <property type="match status" value="1"/>
</dbReference>
<dbReference type="PROSITE" id="PS00866">
    <property type="entry name" value="CPSASE_1"/>
    <property type="match status" value="1"/>
</dbReference>
<keyword evidence="8 11" id="KW-0067">ATP-binding</keyword>
<keyword evidence="20" id="KW-0670">Pyruvate</keyword>
<dbReference type="EMBL" id="JACIFV010000003">
    <property type="protein sequence ID" value="MBB4191176.1"/>
    <property type="molecule type" value="Genomic_DNA"/>
</dbReference>
<dbReference type="SUPFAM" id="SSF89000">
    <property type="entry name" value="post-HMGL domain-like"/>
    <property type="match status" value="1"/>
</dbReference>
<dbReference type="InterPro" id="IPR005481">
    <property type="entry name" value="BC-like_N"/>
</dbReference>
<dbReference type="FunFam" id="3.30.1490.20:FF:000018">
    <property type="entry name" value="Biotin carboxylase"/>
    <property type="match status" value="1"/>
</dbReference>
<evidence type="ECO:0000259" key="18">
    <source>
        <dbReference type="PROSITE" id="PS50979"/>
    </source>
</evidence>
<dbReference type="InterPro" id="IPR016185">
    <property type="entry name" value="PreATP-grasp_dom_sf"/>
</dbReference>
<feature type="domain" description="Lipoyl-binding" evidence="16">
    <location>
        <begin position="1078"/>
        <end position="1153"/>
    </location>
</feature>
<feature type="modified residue" description="N6-carboxylysine" evidence="15">
    <location>
        <position position="718"/>
    </location>
</feature>
<dbReference type="SUPFAM" id="SSF51246">
    <property type="entry name" value="Rudiment single hybrid motif"/>
    <property type="match status" value="1"/>
</dbReference>
<dbReference type="FunFam" id="3.20.20.70:FF:000033">
    <property type="entry name" value="Pyruvate carboxylase"/>
    <property type="match status" value="1"/>
</dbReference>
<keyword evidence="5 11" id="KW-0436">Ligase</keyword>
<dbReference type="Pfam" id="PF00682">
    <property type="entry name" value="HMGL-like"/>
    <property type="match status" value="1"/>
</dbReference>
<comment type="caution">
    <text evidence="20">The sequence shown here is derived from an EMBL/GenBank/DDBJ whole genome shotgun (WGS) entry which is preliminary data.</text>
</comment>
<proteinExistence type="predicted"/>
<dbReference type="Pfam" id="PF00364">
    <property type="entry name" value="Biotin_lipoyl"/>
    <property type="match status" value="1"/>
</dbReference>
<dbReference type="PROSITE" id="PS50979">
    <property type="entry name" value="BC"/>
    <property type="match status" value="1"/>
</dbReference>
<dbReference type="UniPathway" id="UPA00138"/>
<dbReference type="Pfam" id="PF00289">
    <property type="entry name" value="Biotin_carb_N"/>
    <property type="match status" value="1"/>
</dbReference>
<feature type="binding site" evidence="13">
    <location>
        <position position="882"/>
    </location>
    <ligand>
        <name>substrate</name>
    </ligand>
</feature>
<comment type="function">
    <text evidence="11">Catalyzes a 2-step reaction, involving the ATP-dependent carboxylation of the covalently attached biotin in the first step and the transfer of the carboxyl group to pyruvate in the second.</text>
</comment>
<evidence type="ECO:0000256" key="3">
    <source>
        <dbReference type="ARBA" id="ARBA00013057"/>
    </source>
</evidence>
<organism evidence="20 21">
    <name type="scientific">Rhizobium aethiopicum</name>
    <dbReference type="NCBI Taxonomy" id="1138170"/>
    <lineage>
        <taxon>Bacteria</taxon>
        <taxon>Pseudomonadati</taxon>
        <taxon>Pseudomonadota</taxon>
        <taxon>Alphaproteobacteria</taxon>
        <taxon>Hyphomicrobiales</taxon>
        <taxon>Rhizobiaceae</taxon>
        <taxon>Rhizobium/Agrobacterium group</taxon>
        <taxon>Rhizobium</taxon>
    </lineage>
</organism>
<feature type="active site" evidence="12">
    <location>
        <position position="301"/>
    </location>
</feature>
<evidence type="ECO:0000256" key="13">
    <source>
        <dbReference type="PIRSR" id="PIRSR001594-2"/>
    </source>
</evidence>
<dbReference type="NCBIfam" id="NF009554">
    <property type="entry name" value="PRK12999.1"/>
    <property type="match status" value="1"/>
</dbReference>
<sequence>MPISKILVANRSEIAIRVFRAANELGIKTVAIWAEEDKLALHRFKADESYQVGRGPHLARDLGPIESYLSIDEVIRVAKLSGADAIHPGYGLLSESPEFVDACNKAGIIFIGPKADTMRQLGNKVAARNLAISVGVPVVPATEPLPDDMKEVARMAAEIGYPVMLKASWGGGGRGMRVIRSEADLAKEVTEAKREAMAAFGKDEVYLEKLVERARHVESQILGDTHGNVVHLFERDCSVQRRNQKVVERAPAPYLSEAQRQELAGYSLKIAEATNYIGAGTVEYLMDADTGKFYFIEVNPRIQVEHTVTEVVTGIDIVKAQIHILDGFAIGTPQSGVPKQEDIRLNGHALQCRVTTEDPEHNFIPDYGRITAYRSASGFGIRLDGGTSYSGAIITRYYDPLLVKVTAWAPNPLEAISRMDRALREFRIRGVATNLTFLEAIIGHPKFRDNSYTTRFIDTTPELFQQVKRQDRATKLLTYLADVTVNGHPEAKDRPKPLENAARPVVPYANGNGVKDGTKQLLDTLGPKKFGEWMRNEKRVLLTDTTMRDGHQSLLATRMRTYDIARIAGTYAHALPNLLSLECWGGATFDVSMRFLTEDPWERLALIREGAPNLLLQMLLRGANGVGYTNYPDNVVKYFVRQAAKGGIDLFRVFDCLNWVENMRVSMDAIAEENKLCEAAICYTGDILNSARPKYDLKYYTDLAVELEKAGAHIIALKDMAGLLKPAAAKVLFKTLREATGLPIHFHTHDTSGIAAATVLAAVEAGVDAVDAAMDALSGNTSQPCLGSIVEALSGSERDPGLDPEWIRRISFYWEAVRNQYAAFESDLKGPASEVYLHEMPGGQFTNLKEQARSLGLETRWHQVAQAYADANQMFGDIVKVTPSSKVVGDMALMMVSQDLTVADVVSPDREVSFPESVVSMLKGDLGQPPSGWPEALQKKALKGEKPYTVRPGSLLKEADLDAERKVIEKKLEREVSDFEFASYLMYPKVFTDFALASDTYGPVSVLPTPAYFYGLADGEELFADIEKGKTLVIVNQAMSATDSQGMVTVFFELNGQPRRIKVPDRAHGATGAAVRRKAEVGNAAQVGAPMPGVISRVFASSGQVVSAGDVLVSIEAMKMETAIHAEKDGTIAEVLVKAGDQIDAKDLLVVYGG</sequence>